<dbReference type="Gene3D" id="3.40.50.2300">
    <property type="match status" value="1"/>
</dbReference>
<evidence type="ECO:0000259" key="3">
    <source>
        <dbReference type="PROSITE" id="PS50110"/>
    </source>
</evidence>
<feature type="modified residue" description="4-aspartylphosphate" evidence="2">
    <location>
        <position position="80"/>
    </location>
</feature>
<dbReference type="GeneID" id="88766320"/>
<dbReference type="PANTHER" id="PTHR44591">
    <property type="entry name" value="STRESS RESPONSE REGULATOR PROTEIN 1"/>
    <property type="match status" value="1"/>
</dbReference>
<dbReference type="PANTHER" id="PTHR44591:SF3">
    <property type="entry name" value="RESPONSE REGULATORY DOMAIN-CONTAINING PROTEIN"/>
    <property type="match status" value="1"/>
</dbReference>
<dbReference type="Proteomes" id="UP000003477">
    <property type="component" value="Unassembled WGS sequence"/>
</dbReference>
<evidence type="ECO:0000256" key="1">
    <source>
        <dbReference type="ARBA" id="ARBA00022553"/>
    </source>
</evidence>
<dbReference type="EMBL" id="AESD01000389">
    <property type="protein sequence ID" value="EHJ12636.1"/>
    <property type="molecule type" value="Genomic_DNA"/>
</dbReference>
<dbReference type="InterPro" id="IPR001789">
    <property type="entry name" value="Sig_transdc_resp-reg_receiver"/>
</dbReference>
<organism evidence="4 5">
    <name type="scientific">Crocosphaera watsonii WH 0003</name>
    <dbReference type="NCBI Taxonomy" id="423471"/>
    <lineage>
        <taxon>Bacteria</taxon>
        <taxon>Bacillati</taxon>
        <taxon>Cyanobacteriota</taxon>
        <taxon>Cyanophyceae</taxon>
        <taxon>Oscillatoriophycideae</taxon>
        <taxon>Chroococcales</taxon>
        <taxon>Aphanothecaceae</taxon>
        <taxon>Crocosphaera</taxon>
    </lineage>
</organism>
<name>G5J5A2_CROWT</name>
<comment type="caution">
    <text evidence="4">The sequence shown here is derived from an EMBL/GenBank/DDBJ whole genome shotgun (WGS) entry which is preliminary data.</text>
</comment>
<gene>
    <name evidence="4" type="ORF">CWATWH0003_2666</name>
</gene>
<dbReference type="RefSeq" id="WP_007310848.1">
    <property type="nucleotide sequence ID" value="NZ_AESD01000389.1"/>
</dbReference>
<protein>
    <recommendedName>
        <fullName evidence="3">Response regulatory domain-containing protein</fullName>
    </recommendedName>
</protein>
<sequence>MRLHLSLDSKNIVPPKKIPRHDECGVLIVEDEQLWRQIYKINLFKQKKQRNYQFYEASNGREALVLLAQHSSSIKVILLDLVMPKMEGREFLEFLVTKWGLNHLGIFVLTAYGDEETMEQSQLQGVRAFIDKQTIDFQKVSSLIDQFLDIVERPKGITTGFYVENRPSPNGDREDVYLRWNFGEEKTESLCLGPVESVEAVDLPNLRTELDKNLDN</sequence>
<feature type="domain" description="Response regulatory" evidence="3">
    <location>
        <begin position="25"/>
        <end position="147"/>
    </location>
</feature>
<dbReference type="SUPFAM" id="SSF52172">
    <property type="entry name" value="CheY-like"/>
    <property type="match status" value="1"/>
</dbReference>
<accession>G5J5A2</accession>
<dbReference type="InterPro" id="IPR011006">
    <property type="entry name" value="CheY-like_superfamily"/>
</dbReference>
<evidence type="ECO:0000313" key="5">
    <source>
        <dbReference type="Proteomes" id="UP000003477"/>
    </source>
</evidence>
<dbReference type="GO" id="GO:0000160">
    <property type="term" value="P:phosphorelay signal transduction system"/>
    <property type="evidence" value="ECO:0007669"/>
    <property type="project" value="InterPro"/>
</dbReference>
<dbReference type="Pfam" id="PF00072">
    <property type="entry name" value="Response_reg"/>
    <property type="match status" value="1"/>
</dbReference>
<proteinExistence type="predicted"/>
<dbReference type="InterPro" id="IPR050595">
    <property type="entry name" value="Bact_response_regulator"/>
</dbReference>
<keyword evidence="1 2" id="KW-0597">Phosphoprotein</keyword>
<dbReference type="CDD" id="cd00156">
    <property type="entry name" value="REC"/>
    <property type="match status" value="1"/>
</dbReference>
<evidence type="ECO:0000313" key="4">
    <source>
        <dbReference type="EMBL" id="EHJ12636.1"/>
    </source>
</evidence>
<dbReference type="SMART" id="SM00448">
    <property type="entry name" value="REC"/>
    <property type="match status" value="1"/>
</dbReference>
<reference evidence="4 5" key="1">
    <citation type="journal article" date="2011" name="Front. Microbiol.">
        <title>Two Strains of Crocosphaera watsonii with Highly Conserved Genomes are Distinguished by Strain-Specific Features.</title>
        <authorList>
            <person name="Bench S.R."/>
            <person name="Ilikchyan I.N."/>
            <person name="Tripp H.J."/>
            <person name="Zehr J.P."/>
        </authorList>
    </citation>
    <scope>NUCLEOTIDE SEQUENCE [LARGE SCALE GENOMIC DNA]</scope>
    <source>
        <strain evidence="4 5">WH 0003</strain>
    </source>
</reference>
<dbReference type="PROSITE" id="PS50110">
    <property type="entry name" value="RESPONSE_REGULATORY"/>
    <property type="match status" value="1"/>
</dbReference>
<dbReference type="AlphaFoldDB" id="G5J5A2"/>
<dbReference type="PATRIC" id="fig|423471.3.peg.2510"/>
<evidence type="ECO:0000256" key="2">
    <source>
        <dbReference type="PROSITE-ProRule" id="PRU00169"/>
    </source>
</evidence>